<dbReference type="EMBL" id="CP043504">
    <property type="protein sequence ID" value="QEO08739.1"/>
    <property type="molecule type" value="Genomic_DNA"/>
</dbReference>
<dbReference type="SUPFAM" id="SSF52317">
    <property type="entry name" value="Class I glutamine amidotransferase-like"/>
    <property type="match status" value="1"/>
</dbReference>
<protein>
    <submittedName>
        <fullName evidence="2">ThuA domain-containing protein</fullName>
    </submittedName>
</protein>
<dbReference type="AlphaFoldDB" id="A0A5C1Y603"/>
<reference evidence="2 3" key="1">
    <citation type="submission" date="2019-09" db="EMBL/GenBank/DDBJ databases">
        <title>Genome sequencing of strain KACC 19322.</title>
        <authorList>
            <person name="Heo J."/>
            <person name="Kim S.-J."/>
            <person name="Kim J.-S."/>
            <person name="Hong S.-B."/>
            <person name="Kwon S.-W."/>
        </authorList>
    </citation>
    <scope>NUCLEOTIDE SEQUENCE [LARGE SCALE GENOMIC DNA]</scope>
    <source>
        <strain evidence="2 3">KACC 19322</strain>
    </source>
</reference>
<dbReference type="KEGG" id="lyk:FLP23_01110"/>
<dbReference type="PANTHER" id="PTHR40469:SF2">
    <property type="entry name" value="GALACTOSE-BINDING DOMAIN-LIKE SUPERFAMILY PROTEIN"/>
    <property type="match status" value="1"/>
</dbReference>
<keyword evidence="3" id="KW-1185">Reference proteome</keyword>
<dbReference type="OrthoDB" id="3350268at2"/>
<proteinExistence type="predicted"/>
<dbReference type="PANTHER" id="PTHR40469">
    <property type="entry name" value="SECRETED GLYCOSYL HYDROLASE"/>
    <property type="match status" value="1"/>
</dbReference>
<feature type="domain" description="ThuA-like" evidence="1">
    <location>
        <begin position="45"/>
        <end position="232"/>
    </location>
</feature>
<dbReference type="Proteomes" id="UP000322159">
    <property type="component" value="Chromosome"/>
</dbReference>
<dbReference type="Pfam" id="PF06283">
    <property type="entry name" value="ThuA"/>
    <property type="match status" value="1"/>
</dbReference>
<evidence type="ECO:0000313" key="2">
    <source>
        <dbReference type="EMBL" id="QEO08739.1"/>
    </source>
</evidence>
<organism evidence="2 3">
    <name type="scientific">Protaetiibacter larvae</name>
    <dbReference type="NCBI Taxonomy" id="2592654"/>
    <lineage>
        <taxon>Bacteria</taxon>
        <taxon>Bacillati</taxon>
        <taxon>Actinomycetota</taxon>
        <taxon>Actinomycetes</taxon>
        <taxon>Micrococcales</taxon>
        <taxon>Microbacteriaceae</taxon>
        <taxon>Protaetiibacter</taxon>
    </lineage>
</organism>
<evidence type="ECO:0000259" key="1">
    <source>
        <dbReference type="Pfam" id="PF06283"/>
    </source>
</evidence>
<accession>A0A5C1Y603</accession>
<name>A0A5C1Y603_9MICO</name>
<dbReference type="InterPro" id="IPR029062">
    <property type="entry name" value="Class_I_gatase-like"/>
</dbReference>
<dbReference type="Gene3D" id="3.40.50.880">
    <property type="match status" value="1"/>
</dbReference>
<sequence length="237" mass="25782">MPPPCRSSASSTRRAPPWHPEVVTRAVLFAGGGDYRDPWHPFAESAERLAEALASEDLPLTTVDTVDALAARLPDAGLLVLQAGSGDEANPRDDELLALVRAHLERGRPLLALHASGGMLPEHAAWQTLLGGRWVRDVSWHPEHGEAEVLVADHPITAGLGDFTVLDERYTDLALQPGIAVLAEHEEAGARHPLAWAHRVDAARVVYDALGHDARSYDSAERVALLRRELAWLLDET</sequence>
<dbReference type="InterPro" id="IPR029010">
    <property type="entry name" value="ThuA-like"/>
</dbReference>
<gene>
    <name evidence="2" type="ORF">FLP23_01110</name>
</gene>
<evidence type="ECO:0000313" key="3">
    <source>
        <dbReference type="Proteomes" id="UP000322159"/>
    </source>
</evidence>